<dbReference type="InterPro" id="IPR026270">
    <property type="entry name" value="SRP72"/>
</dbReference>
<keyword evidence="2" id="KW-1185">Reference proteome</keyword>
<dbReference type="GO" id="GO:0005786">
    <property type="term" value="C:signal recognition particle, endoplasmic reticulum targeting"/>
    <property type="evidence" value="ECO:0007669"/>
    <property type="project" value="TreeGrafter"/>
</dbReference>
<sequence length="86" mass="9878">MFLESQILYSLRRADECIDIYHKLQHSKIHTLETNMVACLVFAGKEPEVREYLSSVRVKPTSISGLAFNTSCSLIQNQNYNDAEHM</sequence>
<dbReference type="Proteomes" id="UP000249390">
    <property type="component" value="Unassembled WGS sequence"/>
</dbReference>
<dbReference type="AlphaFoldDB" id="A0A328DZF5"/>
<dbReference type="GO" id="GO:0008312">
    <property type="term" value="F:7S RNA binding"/>
    <property type="evidence" value="ECO:0007669"/>
    <property type="project" value="TreeGrafter"/>
</dbReference>
<name>A0A328DZF5_9ASTE</name>
<gene>
    <name evidence="1" type="ORF">DM860_002169</name>
</gene>
<accession>A0A328DZF5</accession>
<proteinExistence type="predicted"/>
<dbReference type="GO" id="GO:0043022">
    <property type="term" value="F:ribosome binding"/>
    <property type="evidence" value="ECO:0007669"/>
    <property type="project" value="TreeGrafter"/>
</dbReference>
<dbReference type="GO" id="GO:0006614">
    <property type="term" value="P:SRP-dependent cotranslational protein targeting to membrane"/>
    <property type="evidence" value="ECO:0007669"/>
    <property type="project" value="InterPro"/>
</dbReference>
<evidence type="ECO:0000313" key="2">
    <source>
        <dbReference type="Proteomes" id="UP000249390"/>
    </source>
</evidence>
<protein>
    <recommendedName>
        <fullName evidence="3">Coatomer alpha subunit C-terminal domain-containing protein</fullName>
    </recommendedName>
</protein>
<dbReference type="PANTHER" id="PTHR14094:SF9">
    <property type="entry name" value="SIGNAL RECOGNITION PARTICLE SUBUNIT SRP72"/>
    <property type="match status" value="1"/>
</dbReference>
<comment type="caution">
    <text evidence="1">The sequence shown here is derived from an EMBL/GenBank/DDBJ whole genome shotgun (WGS) entry which is preliminary data.</text>
</comment>
<evidence type="ECO:0008006" key="3">
    <source>
        <dbReference type="Google" id="ProtNLM"/>
    </source>
</evidence>
<dbReference type="EMBL" id="NQVE01000076">
    <property type="protein sequence ID" value="RAL49878.1"/>
    <property type="molecule type" value="Genomic_DNA"/>
</dbReference>
<reference evidence="1 2" key="1">
    <citation type="submission" date="2018-06" db="EMBL/GenBank/DDBJ databases">
        <title>The Genome of Cuscuta australis (Dodder) Provides Insight into the Evolution of Plant Parasitism.</title>
        <authorList>
            <person name="Liu H."/>
        </authorList>
    </citation>
    <scope>NUCLEOTIDE SEQUENCE [LARGE SCALE GENOMIC DNA]</scope>
    <source>
        <strain evidence="2">cv. Yunnan</strain>
        <tissue evidence="1">Vines</tissue>
    </source>
</reference>
<dbReference type="PANTHER" id="PTHR14094">
    <property type="entry name" value="SIGNAL RECOGNITION PARTICLE 72"/>
    <property type="match status" value="1"/>
</dbReference>
<organism evidence="1 2">
    <name type="scientific">Cuscuta australis</name>
    <dbReference type="NCBI Taxonomy" id="267555"/>
    <lineage>
        <taxon>Eukaryota</taxon>
        <taxon>Viridiplantae</taxon>
        <taxon>Streptophyta</taxon>
        <taxon>Embryophyta</taxon>
        <taxon>Tracheophyta</taxon>
        <taxon>Spermatophyta</taxon>
        <taxon>Magnoliopsida</taxon>
        <taxon>eudicotyledons</taxon>
        <taxon>Gunneridae</taxon>
        <taxon>Pentapetalae</taxon>
        <taxon>asterids</taxon>
        <taxon>lamiids</taxon>
        <taxon>Solanales</taxon>
        <taxon>Convolvulaceae</taxon>
        <taxon>Cuscuteae</taxon>
        <taxon>Cuscuta</taxon>
        <taxon>Cuscuta subgen. Grammica</taxon>
        <taxon>Cuscuta sect. Cleistogrammica</taxon>
    </lineage>
</organism>
<evidence type="ECO:0000313" key="1">
    <source>
        <dbReference type="EMBL" id="RAL49878.1"/>
    </source>
</evidence>